<feature type="domain" description="FAD-binding" evidence="4">
    <location>
        <begin position="5"/>
        <end position="329"/>
    </location>
</feature>
<evidence type="ECO:0000313" key="6">
    <source>
        <dbReference type="Proteomes" id="UP000053831"/>
    </source>
</evidence>
<dbReference type="SUPFAM" id="SSF51905">
    <property type="entry name" value="FAD/NAD(P)-binding domain"/>
    <property type="match status" value="1"/>
</dbReference>
<evidence type="ECO:0000259" key="4">
    <source>
        <dbReference type="Pfam" id="PF01494"/>
    </source>
</evidence>
<dbReference type="EMBL" id="LGSR01000013">
    <property type="protein sequence ID" value="KOS20796.1"/>
    <property type="molecule type" value="Genomic_DNA"/>
</dbReference>
<sequence>MAALRVLISGAGIAGPSIAFWLSKLGHSCTIFERHQKLRTYGQQIDIRGHGITVVDRMGLKGEIMKHNVDEEGFQLVNVKGERKLLLGRMEAGDDKSKAFTSEIEIMRSDLNEILYNATKERSVYRFGTTVVDYENQPDGVLVTLSDGTAEKFDLVIAADGSNSRIRKMMLKRGERIKDNSRTLGFFVAYFRLPKTPEDGNLATGCMVPKRRFMMTRWHTEEQGQGYLMTRASGGVLKTALSKDVRAQKEAFAQVYDGAGWQANRLIAAMHEAEDFYAEEIVQRRTNIWHSGRVVLLGDAAFAPGLVTGMGTSLAVVGAYVLAGEIGRHGGDVAAGLEGFEKTMRPFVQQAQIPSVAAWRLMWPNSALGVRMLHFMIKAAMRLKVPALMERFQSESKWTLPRYEELLGGNVRG</sequence>
<protein>
    <recommendedName>
        <fullName evidence="4">FAD-binding domain-containing protein</fullName>
    </recommendedName>
</protein>
<evidence type="ECO:0000256" key="2">
    <source>
        <dbReference type="ARBA" id="ARBA00022827"/>
    </source>
</evidence>
<keyword evidence="2" id="KW-0274">FAD</keyword>
<dbReference type="PRINTS" id="PR00420">
    <property type="entry name" value="RNGMNOXGNASE"/>
</dbReference>
<keyword evidence="3" id="KW-0560">Oxidoreductase</keyword>
<dbReference type="Pfam" id="PF01494">
    <property type="entry name" value="FAD_binding_3"/>
    <property type="match status" value="1"/>
</dbReference>
<proteinExistence type="predicted"/>
<organism evidence="5 6">
    <name type="scientific">Escovopsis weberi</name>
    <dbReference type="NCBI Taxonomy" id="150374"/>
    <lineage>
        <taxon>Eukaryota</taxon>
        <taxon>Fungi</taxon>
        <taxon>Dikarya</taxon>
        <taxon>Ascomycota</taxon>
        <taxon>Pezizomycotina</taxon>
        <taxon>Sordariomycetes</taxon>
        <taxon>Hypocreomycetidae</taxon>
        <taxon>Hypocreales</taxon>
        <taxon>Hypocreaceae</taxon>
        <taxon>Escovopsis</taxon>
    </lineage>
</organism>
<evidence type="ECO:0000256" key="3">
    <source>
        <dbReference type="ARBA" id="ARBA00023002"/>
    </source>
</evidence>
<comment type="caution">
    <text evidence="5">The sequence shown here is derived from an EMBL/GenBank/DDBJ whole genome shotgun (WGS) entry which is preliminary data.</text>
</comment>
<dbReference type="InterPro" id="IPR036188">
    <property type="entry name" value="FAD/NAD-bd_sf"/>
</dbReference>
<dbReference type="PANTHER" id="PTHR46865:SF7">
    <property type="entry name" value="MONOOXYGENASE, PUTATIVE (AFU_ORTHOLOGUE AFUA_8G07040)-RELATED"/>
    <property type="match status" value="1"/>
</dbReference>
<dbReference type="GO" id="GO:0016491">
    <property type="term" value="F:oxidoreductase activity"/>
    <property type="evidence" value="ECO:0007669"/>
    <property type="project" value="UniProtKB-KW"/>
</dbReference>
<keyword evidence="6" id="KW-1185">Reference proteome</keyword>
<evidence type="ECO:0000256" key="1">
    <source>
        <dbReference type="ARBA" id="ARBA00022630"/>
    </source>
</evidence>
<evidence type="ECO:0000313" key="5">
    <source>
        <dbReference type="EMBL" id="KOS20796.1"/>
    </source>
</evidence>
<reference evidence="5 6" key="1">
    <citation type="submission" date="2015-07" db="EMBL/GenBank/DDBJ databases">
        <title>The genome of the fungus Escovopsis weberi, a specialized disease agent of ant agriculture.</title>
        <authorList>
            <person name="de Man T.J."/>
            <person name="Stajich J.E."/>
            <person name="Kubicek C.P."/>
            <person name="Chenthamara K."/>
            <person name="Atanasova L."/>
            <person name="Druzhinina I.S."/>
            <person name="Birnbaum S."/>
            <person name="Barribeau S.M."/>
            <person name="Teiling C."/>
            <person name="Suen G."/>
            <person name="Currie C."/>
            <person name="Gerardo N.M."/>
        </authorList>
    </citation>
    <scope>NUCLEOTIDE SEQUENCE [LARGE SCALE GENOMIC DNA]</scope>
</reference>
<dbReference type="PANTHER" id="PTHR46865">
    <property type="entry name" value="OXIDOREDUCTASE-RELATED"/>
    <property type="match status" value="1"/>
</dbReference>
<dbReference type="GO" id="GO:0071949">
    <property type="term" value="F:FAD binding"/>
    <property type="evidence" value="ECO:0007669"/>
    <property type="project" value="InterPro"/>
</dbReference>
<dbReference type="OrthoDB" id="655030at2759"/>
<dbReference type="STRING" id="150374.A0A0M8MWI2"/>
<name>A0A0M8MWI2_ESCWE</name>
<dbReference type="InterPro" id="IPR051704">
    <property type="entry name" value="FAD_aromatic-hydroxylase"/>
</dbReference>
<gene>
    <name evidence="5" type="ORF">ESCO_004126</name>
</gene>
<keyword evidence="1" id="KW-0285">Flavoprotein</keyword>
<dbReference type="AlphaFoldDB" id="A0A0M8MWI2"/>
<dbReference type="Proteomes" id="UP000053831">
    <property type="component" value="Unassembled WGS sequence"/>
</dbReference>
<dbReference type="InterPro" id="IPR002938">
    <property type="entry name" value="FAD-bd"/>
</dbReference>
<dbReference type="Gene3D" id="3.50.50.60">
    <property type="entry name" value="FAD/NAD(P)-binding domain"/>
    <property type="match status" value="1"/>
</dbReference>
<accession>A0A0M8MWI2</accession>